<dbReference type="OrthoDB" id="9776600at2"/>
<evidence type="ECO:0000256" key="2">
    <source>
        <dbReference type="ARBA" id="ARBA00022670"/>
    </source>
</evidence>
<keyword evidence="2" id="KW-0645">Protease</keyword>
<reference evidence="11 12" key="1">
    <citation type="submission" date="2017-07" db="EMBL/GenBank/DDBJ databases">
        <title>The genome sequence of Paludifilum halophilum highlights mechanisms for microbial adaptation to high salt environemnts.</title>
        <authorList>
            <person name="Belbahri L."/>
        </authorList>
    </citation>
    <scope>NUCLEOTIDE SEQUENCE [LARGE SCALE GENOMIC DNA]</scope>
    <source>
        <strain evidence="11 12">DSM 102817</strain>
    </source>
</reference>
<evidence type="ECO:0000256" key="1">
    <source>
        <dbReference type="ARBA" id="ARBA00001947"/>
    </source>
</evidence>
<dbReference type="GO" id="GO:0046872">
    <property type="term" value="F:metal ion binding"/>
    <property type="evidence" value="ECO:0007669"/>
    <property type="project" value="UniProtKB-UniRule"/>
</dbReference>
<dbReference type="InterPro" id="IPR011650">
    <property type="entry name" value="Peptidase_M20_dimer"/>
</dbReference>
<keyword evidence="5" id="KW-0862">Zinc</keyword>
<keyword evidence="12" id="KW-1185">Reference proteome</keyword>
<protein>
    <recommendedName>
        <fullName evidence="10">Peptidase M20 dimerisation domain-containing protein</fullName>
    </recommendedName>
</protein>
<dbReference type="Gene3D" id="3.30.70.360">
    <property type="match status" value="1"/>
</dbReference>
<dbReference type="RefSeq" id="WP_094262896.1">
    <property type="nucleotide sequence ID" value="NZ_NOWF01000001.1"/>
</dbReference>
<dbReference type="PANTHER" id="PTHR42994">
    <property type="entry name" value="PEPTIDASE T"/>
    <property type="match status" value="1"/>
</dbReference>
<dbReference type="SUPFAM" id="SSF53187">
    <property type="entry name" value="Zn-dependent exopeptidases"/>
    <property type="match status" value="1"/>
</dbReference>
<evidence type="ECO:0000259" key="10">
    <source>
        <dbReference type="Pfam" id="PF07687"/>
    </source>
</evidence>
<dbReference type="SUPFAM" id="SSF55031">
    <property type="entry name" value="Bacterial exopeptidase dimerisation domain"/>
    <property type="match status" value="1"/>
</dbReference>
<comment type="cofactor">
    <cofactor evidence="9">
        <name>a divalent metal cation</name>
        <dbReference type="ChEBI" id="CHEBI:60240"/>
    </cofactor>
    <text evidence="9">Binds 2 divalent metal cations per subunit.</text>
</comment>
<dbReference type="EMBL" id="NOWF01000001">
    <property type="protein sequence ID" value="OYD09795.1"/>
    <property type="molecule type" value="Genomic_DNA"/>
</dbReference>
<feature type="binding site" evidence="9">
    <location>
        <position position="141"/>
    </location>
    <ligand>
        <name>Zn(2+)</name>
        <dbReference type="ChEBI" id="CHEBI:29105"/>
        <label>2</label>
    </ligand>
</feature>
<dbReference type="PANTHER" id="PTHR42994:SF2">
    <property type="entry name" value="PEPTIDASE"/>
    <property type="match status" value="1"/>
</dbReference>
<accession>A0A235BDX2</accession>
<feature type="binding site" evidence="9">
    <location>
        <position position="107"/>
    </location>
    <ligand>
        <name>Zn(2+)</name>
        <dbReference type="ChEBI" id="CHEBI:29105"/>
        <label>1</label>
    </ligand>
</feature>
<dbReference type="InterPro" id="IPR001261">
    <property type="entry name" value="ArgE/DapE_CS"/>
</dbReference>
<dbReference type="Pfam" id="PF01546">
    <property type="entry name" value="Peptidase_M20"/>
    <property type="match status" value="1"/>
</dbReference>
<evidence type="ECO:0000313" key="12">
    <source>
        <dbReference type="Proteomes" id="UP000215459"/>
    </source>
</evidence>
<dbReference type="PROSITE" id="PS00759">
    <property type="entry name" value="ARGE_DAPE_CPG2_2"/>
    <property type="match status" value="1"/>
</dbReference>
<proteinExistence type="inferred from homology"/>
<evidence type="ECO:0000256" key="6">
    <source>
        <dbReference type="ARBA" id="ARBA00023049"/>
    </source>
</evidence>
<dbReference type="PROSITE" id="PS00758">
    <property type="entry name" value="ARGE_DAPE_CPG2_1"/>
    <property type="match status" value="1"/>
</dbReference>
<keyword evidence="4" id="KW-0378">Hydrolase</keyword>
<comment type="caution">
    <text evidence="11">The sequence shown here is derived from an EMBL/GenBank/DDBJ whole genome shotgun (WGS) entry which is preliminary data.</text>
</comment>
<evidence type="ECO:0000313" key="11">
    <source>
        <dbReference type="EMBL" id="OYD09795.1"/>
    </source>
</evidence>
<dbReference type="InterPro" id="IPR002933">
    <property type="entry name" value="Peptidase_M20"/>
</dbReference>
<organism evidence="11 12">
    <name type="scientific">Paludifilum halophilum</name>
    <dbReference type="NCBI Taxonomy" id="1642702"/>
    <lineage>
        <taxon>Bacteria</taxon>
        <taxon>Bacillati</taxon>
        <taxon>Bacillota</taxon>
        <taxon>Bacilli</taxon>
        <taxon>Bacillales</taxon>
        <taxon>Thermoactinomycetaceae</taxon>
        <taxon>Paludifilum</taxon>
    </lineage>
</organism>
<comment type="cofactor">
    <cofactor evidence="1">
        <name>Zn(2+)</name>
        <dbReference type="ChEBI" id="CHEBI:29105"/>
    </cofactor>
</comment>
<feature type="binding site" evidence="9">
    <location>
        <position position="164"/>
    </location>
    <ligand>
        <name>Zn(2+)</name>
        <dbReference type="ChEBI" id="CHEBI:29105"/>
        <label>1</label>
    </ligand>
</feature>
<feature type="binding site" evidence="9">
    <location>
        <position position="107"/>
    </location>
    <ligand>
        <name>Zn(2+)</name>
        <dbReference type="ChEBI" id="CHEBI:29105"/>
        <label>2</label>
    </ligand>
</feature>
<evidence type="ECO:0000256" key="8">
    <source>
        <dbReference type="PIRSR" id="PIRSR001123-1"/>
    </source>
</evidence>
<dbReference type="InterPro" id="IPR036264">
    <property type="entry name" value="Bact_exopeptidase_dim_dom"/>
</dbReference>
<dbReference type="NCBIfam" id="TIGR01883">
    <property type="entry name" value="PepT-like"/>
    <property type="match status" value="1"/>
</dbReference>
<evidence type="ECO:0000256" key="5">
    <source>
        <dbReference type="ARBA" id="ARBA00022833"/>
    </source>
</evidence>
<dbReference type="GO" id="GO:0006508">
    <property type="term" value="P:proteolysis"/>
    <property type="evidence" value="ECO:0007669"/>
    <property type="project" value="UniProtKB-KW"/>
</dbReference>
<sequence>MINPDRLLTEFLELVKIDSETGEEREVCDSLKEKLSGLGFDVTEDNSARETGHGAGNIIATLKGTDSGAPTIYFTSHMDTVAPGKGVQPEVKGDYIVSDGTTVLGSDDKAGLAALLEGIRTVKEQNLGHGTIQLIITAGEESGLVGSKALDPKVIRADFGFALDSNGPVGDIITSAPSQIKIRAEIRGKAAHAGVNPEDGVSSIQVASRAISKMSLGRIDKETTANIGRFEGGGATNVVADYVEVTAEARSRDEEKLEKQKDHMVNAFKKAAEEFNAQADVSVEVMYPGFKYNEDDPIVQKAKAAVEKVGRRPNLLASGGGSDANVIAGHGVPTVNFGIGYENIHTTDERMPVGELNKAAELVVALIEVSSEG</sequence>
<feature type="domain" description="Peptidase M20 dimerisation" evidence="10">
    <location>
        <begin position="181"/>
        <end position="274"/>
    </location>
</feature>
<dbReference type="Proteomes" id="UP000215459">
    <property type="component" value="Unassembled WGS sequence"/>
</dbReference>
<comment type="similarity">
    <text evidence="7">Belongs to the peptidase M42 family.</text>
</comment>
<dbReference type="GO" id="GO:0008237">
    <property type="term" value="F:metallopeptidase activity"/>
    <property type="evidence" value="ECO:0007669"/>
    <property type="project" value="UniProtKB-KW"/>
</dbReference>
<dbReference type="InterPro" id="IPR008007">
    <property type="entry name" value="Peptidase_M42"/>
</dbReference>
<feature type="active site" description="Proton acceptor" evidence="8">
    <location>
        <position position="140"/>
    </location>
</feature>
<name>A0A235BDX2_9BACL</name>
<dbReference type="GO" id="GO:0004177">
    <property type="term" value="F:aminopeptidase activity"/>
    <property type="evidence" value="ECO:0007669"/>
    <property type="project" value="UniProtKB-UniRule"/>
</dbReference>
<dbReference type="Pfam" id="PF07687">
    <property type="entry name" value="M20_dimer"/>
    <property type="match status" value="1"/>
</dbReference>
<keyword evidence="6" id="KW-0482">Metalloprotease</keyword>
<dbReference type="PIRSF" id="PIRSF001123">
    <property type="entry name" value="PepA_GA"/>
    <property type="match status" value="1"/>
</dbReference>
<evidence type="ECO:0000256" key="3">
    <source>
        <dbReference type="ARBA" id="ARBA00022723"/>
    </source>
</evidence>
<dbReference type="Gene3D" id="3.40.630.10">
    <property type="entry name" value="Zn peptidases"/>
    <property type="match status" value="1"/>
</dbReference>
<dbReference type="InterPro" id="IPR010162">
    <property type="entry name" value="PepT-like"/>
</dbReference>
<evidence type="ECO:0000256" key="4">
    <source>
        <dbReference type="ARBA" id="ARBA00022801"/>
    </source>
</evidence>
<gene>
    <name evidence="11" type="ORF">CHM34_02025</name>
</gene>
<evidence type="ECO:0000256" key="9">
    <source>
        <dbReference type="PIRSR" id="PIRSR001123-2"/>
    </source>
</evidence>
<keyword evidence="3 9" id="KW-0479">Metal-binding</keyword>
<evidence type="ECO:0000256" key="7">
    <source>
        <dbReference type="PIRNR" id="PIRNR001123"/>
    </source>
</evidence>
<dbReference type="AlphaFoldDB" id="A0A235BDX2"/>